<protein>
    <submittedName>
        <fullName evidence="1">Uncharacterized protein</fullName>
    </submittedName>
</protein>
<reference evidence="1" key="1">
    <citation type="submission" date="2020-08" db="EMBL/GenBank/DDBJ databases">
        <title>Multicomponent nature underlies the extraordinary mechanical properties of spider dragline silk.</title>
        <authorList>
            <person name="Kono N."/>
            <person name="Nakamura H."/>
            <person name="Mori M."/>
            <person name="Yoshida Y."/>
            <person name="Ohtoshi R."/>
            <person name="Malay A.D."/>
            <person name="Moran D.A.P."/>
            <person name="Tomita M."/>
            <person name="Numata K."/>
            <person name="Arakawa K."/>
        </authorList>
    </citation>
    <scope>NUCLEOTIDE SEQUENCE</scope>
</reference>
<evidence type="ECO:0000313" key="1">
    <source>
        <dbReference type="EMBL" id="GFU27110.1"/>
    </source>
</evidence>
<name>A0A8X6QRF5_NEPPI</name>
<dbReference type="AlphaFoldDB" id="A0A8X6QRF5"/>
<keyword evidence="2" id="KW-1185">Reference proteome</keyword>
<evidence type="ECO:0000313" key="2">
    <source>
        <dbReference type="Proteomes" id="UP000887013"/>
    </source>
</evidence>
<gene>
    <name evidence="1" type="ORF">NPIL_575111</name>
</gene>
<dbReference type="Proteomes" id="UP000887013">
    <property type="component" value="Unassembled WGS sequence"/>
</dbReference>
<organism evidence="1 2">
    <name type="scientific">Nephila pilipes</name>
    <name type="common">Giant wood spider</name>
    <name type="synonym">Nephila maculata</name>
    <dbReference type="NCBI Taxonomy" id="299642"/>
    <lineage>
        <taxon>Eukaryota</taxon>
        <taxon>Metazoa</taxon>
        <taxon>Ecdysozoa</taxon>
        <taxon>Arthropoda</taxon>
        <taxon>Chelicerata</taxon>
        <taxon>Arachnida</taxon>
        <taxon>Araneae</taxon>
        <taxon>Araneomorphae</taxon>
        <taxon>Entelegynae</taxon>
        <taxon>Araneoidea</taxon>
        <taxon>Nephilidae</taxon>
        <taxon>Nephila</taxon>
    </lineage>
</organism>
<dbReference type="EMBL" id="BMAW01128705">
    <property type="protein sequence ID" value="GFU27110.1"/>
    <property type="molecule type" value="Genomic_DNA"/>
</dbReference>
<comment type="caution">
    <text evidence="1">The sequence shown here is derived from an EMBL/GenBank/DDBJ whole genome shotgun (WGS) entry which is preliminary data.</text>
</comment>
<proteinExistence type="predicted"/>
<sequence>MAHITGVLISQTCTEAFFEFSSSLDLFNFSYSEAVDIGVFRVRWSGRSRIVIFALFHVQLFSVAHCHGQVPGCRKRRIKKNFEK</sequence>
<accession>A0A8X6QRF5</accession>